<keyword evidence="5" id="KW-1185">Reference proteome</keyword>
<sequence>MSTLSLLSKAATGIQPDRPPYYTLTWRQKQLLLTLSQQPTTLPLLALESEQLLADCLERSPVHLVKLAPDLGEAALALWADACAKVNKPAYLRVPSTPALPKKQNHLKWRLKRLIDWSAAVALLLVVGPLMLGLSFLILFQSPGPIFFSQWRVGERGKLFQILKFRTMITGAELYHHQVMGQQAGLHKCENDPRVTPIGRWMRKYSLDELPQLINVLRGEMSLVGPRPWALYDAVRLSPAVRQRLNALPGITGIWQVTGRSHLRDLDDVNRVDLRYLGTWSLRQDFKILLLTVPKVLSGFGAF</sequence>
<keyword evidence="2" id="KW-0812">Transmembrane</keyword>
<accession>A0ABV0KKU7</accession>
<dbReference type="InterPro" id="IPR003362">
    <property type="entry name" value="Bact_transf"/>
</dbReference>
<dbReference type="EMBL" id="JAMPLM010000013">
    <property type="protein sequence ID" value="MEP1059795.1"/>
    <property type="molecule type" value="Genomic_DNA"/>
</dbReference>
<comment type="similarity">
    <text evidence="1">Belongs to the bacterial sugar transferase family.</text>
</comment>
<dbReference type="GO" id="GO:0016740">
    <property type="term" value="F:transferase activity"/>
    <property type="evidence" value="ECO:0007669"/>
    <property type="project" value="UniProtKB-KW"/>
</dbReference>
<protein>
    <submittedName>
        <fullName evidence="4">Sugar transferase</fullName>
    </submittedName>
</protein>
<comment type="caution">
    <text evidence="4">The sequence shown here is derived from an EMBL/GenBank/DDBJ whole genome shotgun (WGS) entry which is preliminary data.</text>
</comment>
<dbReference type="RefSeq" id="WP_190449503.1">
    <property type="nucleotide sequence ID" value="NZ_JAMPLM010000013.1"/>
</dbReference>
<gene>
    <name evidence="4" type="ORF">NDI38_15250</name>
</gene>
<dbReference type="Pfam" id="PF02397">
    <property type="entry name" value="Bac_transf"/>
    <property type="match status" value="1"/>
</dbReference>
<evidence type="ECO:0000313" key="5">
    <source>
        <dbReference type="Proteomes" id="UP001476950"/>
    </source>
</evidence>
<feature type="transmembrane region" description="Helical" evidence="2">
    <location>
        <begin position="114"/>
        <end position="140"/>
    </location>
</feature>
<keyword evidence="2" id="KW-0472">Membrane</keyword>
<name>A0ABV0KKU7_9CYAN</name>
<evidence type="ECO:0000256" key="2">
    <source>
        <dbReference type="SAM" id="Phobius"/>
    </source>
</evidence>
<proteinExistence type="inferred from homology"/>
<dbReference type="Proteomes" id="UP001476950">
    <property type="component" value="Unassembled WGS sequence"/>
</dbReference>
<evidence type="ECO:0000256" key="1">
    <source>
        <dbReference type="ARBA" id="ARBA00006464"/>
    </source>
</evidence>
<reference evidence="4 5" key="1">
    <citation type="submission" date="2022-04" db="EMBL/GenBank/DDBJ databases">
        <title>Positive selection, recombination, and allopatry shape intraspecific diversity of widespread and dominant cyanobacteria.</title>
        <authorList>
            <person name="Wei J."/>
            <person name="Shu W."/>
            <person name="Hu C."/>
        </authorList>
    </citation>
    <scope>NUCLEOTIDE SEQUENCE [LARGE SCALE GENOMIC DNA]</scope>
    <source>
        <strain evidence="4 5">AS-A4</strain>
    </source>
</reference>
<evidence type="ECO:0000259" key="3">
    <source>
        <dbReference type="Pfam" id="PF02397"/>
    </source>
</evidence>
<dbReference type="NCBIfam" id="NF045514">
    <property type="entry name" value="glycotran_HepC"/>
    <property type="match status" value="1"/>
</dbReference>
<keyword evidence="2" id="KW-1133">Transmembrane helix</keyword>
<dbReference type="PANTHER" id="PTHR30576:SF10">
    <property type="entry name" value="SLL5057 PROTEIN"/>
    <property type="match status" value="1"/>
</dbReference>
<dbReference type="PANTHER" id="PTHR30576">
    <property type="entry name" value="COLANIC BIOSYNTHESIS UDP-GLUCOSE LIPID CARRIER TRANSFERASE"/>
    <property type="match status" value="1"/>
</dbReference>
<feature type="domain" description="Bacterial sugar transferase" evidence="3">
    <location>
        <begin position="112"/>
        <end position="297"/>
    </location>
</feature>
<keyword evidence="4" id="KW-0808">Transferase</keyword>
<organism evidence="4 5">
    <name type="scientific">Stenomitos frigidus AS-A4</name>
    <dbReference type="NCBI Taxonomy" id="2933935"/>
    <lineage>
        <taxon>Bacteria</taxon>
        <taxon>Bacillati</taxon>
        <taxon>Cyanobacteriota</taxon>
        <taxon>Cyanophyceae</taxon>
        <taxon>Leptolyngbyales</taxon>
        <taxon>Leptolyngbyaceae</taxon>
        <taxon>Stenomitos</taxon>
    </lineage>
</organism>
<evidence type="ECO:0000313" key="4">
    <source>
        <dbReference type="EMBL" id="MEP1059795.1"/>
    </source>
</evidence>